<keyword evidence="2" id="KW-1185">Reference proteome</keyword>
<dbReference type="PATRIC" id="fig|851.8.peg.1026"/>
<evidence type="ECO:0000313" key="2">
    <source>
        <dbReference type="Proteomes" id="UP000070401"/>
    </source>
</evidence>
<name>A0A133P0T3_FUSNU</name>
<comment type="caution">
    <text evidence="1">The sequence shown here is derived from an EMBL/GenBank/DDBJ whole genome shotgun (WGS) entry which is preliminary data.</text>
</comment>
<gene>
    <name evidence="1" type="ORF">HMPREF3221_01022</name>
</gene>
<accession>A0A133P0T3</accession>
<proteinExistence type="predicted"/>
<sequence length="80" mass="9397">MKDIYFISEETRLIFGLVELTAKAQLDFLGIDESYYINKSKAKNWYERIKTKLENCEHGFKDLAIEKLEKLYKGMGGKIK</sequence>
<dbReference type="Proteomes" id="UP000070401">
    <property type="component" value="Unassembled WGS sequence"/>
</dbReference>
<evidence type="ECO:0000313" key="1">
    <source>
        <dbReference type="EMBL" id="KXA22142.1"/>
    </source>
</evidence>
<dbReference type="EMBL" id="LRPY01000099">
    <property type="protein sequence ID" value="KXA22142.1"/>
    <property type="molecule type" value="Genomic_DNA"/>
</dbReference>
<organism evidence="1 2">
    <name type="scientific">Fusobacterium nucleatum</name>
    <dbReference type="NCBI Taxonomy" id="851"/>
    <lineage>
        <taxon>Bacteria</taxon>
        <taxon>Fusobacteriati</taxon>
        <taxon>Fusobacteriota</taxon>
        <taxon>Fusobacteriia</taxon>
        <taxon>Fusobacteriales</taxon>
        <taxon>Fusobacteriaceae</taxon>
        <taxon>Fusobacterium</taxon>
    </lineage>
</organism>
<dbReference type="AlphaFoldDB" id="A0A133P0T3"/>
<reference evidence="2" key="1">
    <citation type="submission" date="2016-01" db="EMBL/GenBank/DDBJ databases">
        <authorList>
            <person name="Mitreva M."/>
            <person name="Pepin K.H."/>
            <person name="Mihindukulasuriya K.A."/>
            <person name="Fulton R."/>
            <person name="Fronick C."/>
            <person name="O'Laughlin M."/>
            <person name="Miner T."/>
            <person name="Herter B."/>
            <person name="Rosa B.A."/>
            <person name="Cordes M."/>
            <person name="Tomlinson C."/>
            <person name="Wollam A."/>
            <person name="Palsikar V.B."/>
            <person name="Mardis E.R."/>
            <person name="Wilson R.K."/>
        </authorList>
    </citation>
    <scope>NUCLEOTIDE SEQUENCE [LARGE SCALE GENOMIC DNA]</scope>
    <source>
        <strain evidence="2">MJR7757B</strain>
    </source>
</reference>
<protein>
    <submittedName>
        <fullName evidence="1">Uncharacterized protein</fullName>
    </submittedName>
</protein>
<dbReference type="RefSeq" id="WP_060798345.1">
    <property type="nucleotide sequence ID" value="NZ_KQ956688.1"/>
</dbReference>